<organism evidence="1">
    <name type="scientific">uncultured bacterium contig00031</name>
    <dbReference type="NCBI Taxonomy" id="1181520"/>
    <lineage>
        <taxon>Bacteria</taxon>
        <taxon>environmental samples</taxon>
    </lineage>
</organism>
<accession>A0A806KEF7</accession>
<reference evidence="1" key="1">
    <citation type="submission" date="2012-03" db="EMBL/GenBank/DDBJ databases">
        <title>Functional metagenomics reveals considerable lignocellulase gene clusters in the gut microbiome of a wood-feeding higher termite.</title>
        <authorList>
            <person name="Liu N."/>
        </authorList>
    </citation>
    <scope>NUCLEOTIDE SEQUENCE</scope>
</reference>
<evidence type="ECO:0000313" key="1">
    <source>
        <dbReference type="EMBL" id="AGS53027.1"/>
    </source>
</evidence>
<protein>
    <submittedName>
        <fullName evidence="1">Uncharacterized protein</fullName>
    </submittedName>
</protein>
<dbReference type="AlphaFoldDB" id="A0A806KEF7"/>
<dbReference type="EMBL" id="JQ844219">
    <property type="protein sequence ID" value="AGS53027.1"/>
    <property type="molecule type" value="Genomic_DNA"/>
</dbReference>
<proteinExistence type="predicted"/>
<name>A0A806KEF7_9BACT</name>
<sequence>MLWFYNKLSEDTNVVIYKYGWNTEETTGQLIYDKNSKDITIMKIADNDTEFGAKWAASHLPEVIQKGYSENGRVQIG</sequence>